<name>A0ABX2VZQ4_AJEDR</name>
<dbReference type="GeneID" id="69029554"/>
<evidence type="ECO:0000256" key="2">
    <source>
        <dbReference type="ARBA" id="ARBA00022670"/>
    </source>
</evidence>
<dbReference type="PRINTS" id="PR00792">
    <property type="entry name" value="PEPSIN"/>
</dbReference>
<evidence type="ECO:0000259" key="5">
    <source>
        <dbReference type="PROSITE" id="PS51767"/>
    </source>
</evidence>
<sequence length="472" mass="51791">MYIIYPQVLAAFLSMEIVDVSGPDRVGHFLLPKSPEPHFSHACFTKIMRCLGIVNIAAAFLFTLASSGSIEKRSGFSIQQVSKCRPTPRSPMEEYAVAILRADHANHAKPKGVLDIINDLLDIIMYERSVNRTVSATPEPYDNEYLSPVNVAGKIMNLALDTGSADLWVFSSQQPLVERASHDFYTPLPGKLPMNGSSWEVNYGDGSFASGNVYIDRVSINDVVSPSQSIQAAQKVGETFIVDSNLDGVLGLAFPSVNNVRPEKQLGFFDNVKDTLPEPLFAVSLKKNKPGTFDFGFIDDDKYNGNITYTPVYDSGFWSISTTGYAIGNSTSNTSTPIKAFLDTGTTLMLLPEPIINDYYSQIPGSAKISGLANAFFNGWMFPCNATIPPFSLIIENNYRATIPPEHIILRPLYGDGDTPMCFGSMQAAIHEVVFGDILFKSQYVVFDTVGPRVGFARQAQSQQKLEEHVVG</sequence>
<evidence type="ECO:0000313" key="7">
    <source>
        <dbReference type="Proteomes" id="UP000002039"/>
    </source>
</evidence>
<dbReference type="SUPFAM" id="SSF50630">
    <property type="entry name" value="Acid proteases"/>
    <property type="match status" value="1"/>
</dbReference>
<gene>
    <name evidence="6" type="ORF">BDCG_07901</name>
</gene>
<dbReference type="InterPro" id="IPR033121">
    <property type="entry name" value="PEPTIDASE_A1"/>
</dbReference>
<keyword evidence="2" id="KW-0645">Protease</keyword>
<evidence type="ECO:0000256" key="3">
    <source>
        <dbReference type="ARBA" id="ARBA00022750"/>
    </source>
</evidence>
<dbReference type="EMBL" id="EQ999982">
    <property type="protein sequence ID" value="OAT02624.1"/>
    <property type="molecule type" value="Genomic_DNA"/>
</dbReference>
<organism evidence="6 7">
    <name type="scientific">Ajellomyces dermatitidis (strain ER-3 / ATCC MYA-2586)</name>
    <name type="common">Blastomyces dermatitidis</name>
    <dbReference type="NCBI Taxonomy" id="559297"/>
    <lineage>
        <taxon>Eukaryota</taxon>
        <taxon>Fungi</taxon>
        <taxon>Dikarya</taxon>
        <taxon>Ascomycota</taxon>
        <taxon>Pezizomycotina</taxon>
        <taxon>Eurotiomycetes</taxon>
        <taxon>Eurotiomycetidae</taxon>
        <taxon>Onygenales</taxon>
        <taxon>Ajellomycetaceae</taxon>
        <taxon>Blastomyces</taxon>
    </lineage>
</organism>
<evidence type="ECO:0000256" key="4">
    <source>
        <dbReference type="ARBA" id="ARBA00022801"/>
    </source>
</evidence>
<dbReference type="Gene3D" id="2.40.70.10">
    <property type="entry name" value="Acid Proteases"/>
    <property type="match status" value="2"/>
</dbReference>
<evidence type="ECO:0000256" key="1">
    <source>
        <dbReference type="ARBA" id="ARBA00007447"/>
    </source>
</evidence>
<keyword evidence="4" id="KW-0378">Hydrolase</keyword>
<reference evidence="7" key="1">
    <citation type="journal article" date="2015" name="PLoS Genet.">
        <title>The dynamic genome and transcriptome of the human fungal pathogen Blastomyces and close relative Emmonsia.</title>
        <authorList>
            <person name="Munoz J.F."/>
            <person name="Gauthier G.M."/>
            <person name="Desjardins C.A."/>
            <person name="Gallo J.E."/>
            <person name="Holder J."/>
            <person name="Sullivan T.D."/>
            <person name="Marty A.J."/>
            <person name="Carmen J.C."/>
            <person name="Chen Z."/>
            <person name="Ding L."/>
            <person name="Gujja S."/>
            <person name="Magrini V."/>
            <person name="Misas E."/>
            <person name="Mitreva M."/>
            <person name="Priest M."/>
            <person name="Saif S."/>
            <person name="Whiston E.A."/>
            <person name="Young S."/>
            <person name="Zeng Q."/>
            <person name="Goldman W.E."/>
            <person name="Mardis E.R."/>
            <person name="Taylor J.W."/>
            <person name="McEwen J.G."/>
            <person name="Clay O.K."/>
            <person name="Klein B.S."/>
            <person name="Cuomo C.A."/>
        </authorList>
    </citation>
    <scope>NUCLEOTIDE SEQUENCE [LARGE SCALE GENOMIC DNA]</scope>
    <source>
        <strain evidence="7">ER-3 / ATCC MYA-2586</strain>
    </source>
</reference>
<dbReference type="PANTHER" id="PTHR47966">
    <property type="entry name" value="BETA-SITE APP-CLEAVING ENZYME, ISOFORM A-RELATED"/>
    <property type="match status" value="1"/>
</dbReference>
<dbReference type="InterPro" id="IPR021109">
    <property type="entry name" value="Peptidase_aspartic_dom_sf"/>
</dbReference>
<accession>A0ABX2VZQ4</accession>
<dbReference type="RefSeq" id="XP_045282351.1">
    <property type="nucleotide sequence ID" value="XM_045423677.1"/>
</dbReference>
<dbReference type="Pfam" id="PF00026">
    <property type="entry name" value="Asp"/>
    <property type="match status" value="1"/>
</dbReference>
<dbReference type="InterPro" id="IPR034163">
    <property type="entry name" value="Aspergillopepsin-like_cat_dom"/>
</dbReference>
<evidence type="ECO:0000313" key="6">
    <source>
        <dbReference type="EMBL" id="OAT02624.1"/>
    </source>
</evidence>
<dbReference type="InterPro" id="IPR001461">
    <property type="entry name" value="Aspartic_peptidase_A1"/>
</dbReference>
<dbReference type="Proteomes" id="UP000002039">
    <property type="component" value="Unassembled WGS sequence"/>
</dbReference>
<keyword evidence="7" id="KW-1185">Reference proteome</keyword>
<proteinExistence type="inferred from homology"/>
<protein>
    <submittedName>
        <fullName evidence="6">Aspartic endopeptidase Pep1</fullName>
    </submittedName>
</protein>
<comment type="similarity">
    <text evidence="1">Belongs to the peptidase A1 family.</text>
</comment>
<dbReference type="PROSITE" id="PS51767">
    <property type="entry name" value="PEPTIDASE_A1"/>
    <property type="match status" value="1"/>
</dbReference>
<keyword evidence="3" id="KW-0064">Aspartyl protease</keyword>
<feature type="domain" description="Peptidase A1" evidence="5">
    <location>
        <begin position="145"/>
        <end position="457"/>
    </location>
</feature>
<dbReference type="PANTHER" id="PTHR47966:SF2">
    <property type="entry name" value="ASPERGILLOPEPSIN-1-RELATED"/>
    <property type="match status" value="1"/>
</dbReference>
<dbReference type="CDD" id="cd06097">
    <property type="entry name" value="Aspergillopepsin_like"/>
    <property type="match status" value="1"/>
</dbReference>